<reference evidence="2" key="1">
    <citation type="submission" date="2020-09" db="EMBL/GenBank/DDBJ databases">
        <authorList>
            <person name="Kikuchi T."/>
        </authorList>
    </citation>
    <scope>NUCLEOTIDE SEQUENCE</scope>
    <source>
        <strain evidence="2">SH1</strain>
    </source>
</reference>
<dbReference type="InterPro" id="IPR050852">
    <property type="entry name" value="Queuine_tRNA-ribosyltrfase"/>
</dbReference>
<evidence type="ECO:0000259" key="1">
    <source>
        <dbReference type="Pfam" id="PF01702"/>
    </source>
</evidence>
<comment type="caution">
    <text evidence="2">The sequence shown here is derived from an EMBL/GenBank/DDBJ whole genome shotgun (WGS) entry which is preliminary data.</text>
</comment>
<dbReference type="InterPro" id="IPR036511">
    <property type="entry name" value="TGT-like_sf"/>
</dbReference>
<dbReference type="EMBL" id="CAJFCW020000005">
    <property type="protein sequence ID" value="CAG9119212.1"/>
    <property type="molecule type" value="Genomic_DNA"/>
</dbReference>
<proteinExistence type="predicted"/>
<gene>
    <name evidence="2" type="ORF">BOKJ2_LOCUS10726</name>
</gene>
<dbReference type="PANTHER" id="PTHR46064">
    <property type="entry name" value="QUEUINE TRNA-RIBOSYLTRANSFERASE ACCESSORY SUBUNIT 2"/>
    <property type="match status" value="1"/>
</dbReference>
<dbReference type="Gene3D" id="3.20.20.105">
    <property type="entry name" value="Queuine tRNA-ribosyltransferase-like"/>
    <property type="match status" value="1"/>
</dbReference>
<dbReference type="NCBIfam" id="TIGR00449">
    <property type="entry name" value="tgt_general"/>
    <property type="match status" value="1"/>
</dbReference>
<keyword evidence="3" id="KW-1185">Reference proteome</keyword>
<dbReference type="SUPFAM" id="SSF51713">
    <property type="entry name" value="tRNA-guanine transglycosylase"/>
    <property type="match status" value="1"/>
</dbReference>
<evidence type="ECO:0000313" key="2">
    <source>
        <dbReference type="EMBL" id="CAD5223956.1"/>
    </source>
</evidence>
<dbReference type="AlphaFoldDB" id="A0A811L8T8"/>
<dbReference type="Proteomes" id="UP000783686">
    <property type="component" value="Unassembled WGS sequence"/>
</dbReference>
<dbReference type="EMBL" id="CAJFDH010000005">
    <property type="protein sequence ID" value="CAD5223956.1"/>
    <property type="molecule type" value="Genomic_DNA"/>
</dbReference>
<protein>
    <recommendedName>
        <fullName evidence="1">tRNA-guanine(15) transglycosylase-like domain-containing protein</fullName>
    </recommendedName>
</protein>
<dbReference type="GO" id="GO:0006400">
    <property type="term" value="P:tRNA modification"/>
    <property type="evidence" value="ECO:0007669"/>
    <property type="project" value="InterPro"/>
</dbReference>
<feature type="domain" description="tRNA-guanine(15) transglycosylase-like" evidence="1">
    <location>
        <begin position="39"/>
        <end position="387"/>
    </location>
</feature>
<name>A0A811L8T8_9BILA</name>
<dbReference type="Proteomes" id="UP000614601">
    <property type="component" value="Unassembled WGS sequence"/>
</dbReference>
<dbReference type="InterPro" id="IPR002616">
    <property type="entry name" value="tRNA_ribo_trans-like"/>
</dbReference>
<sequence>MVKFVVSRHCGLARIGRLTEWGLPSRIDPDDKMQCILDHQTPTFMVYTRGGHVPHLTWDTFNTKVNIQQRPIFHVSYGSVSELMQHCRKTNKPLSDYMGMPEDALVHFSLFDPLGKRVTGLNRTKDIAIWTKGGKQMINVESYKDIVTTVQANTVGSMLDYATPPSCHNKRLSKAVQRTTAFWDEAYNFETLYCAPFLTLGGGQSHFHRATLSKTAAVSTHAAGYAVDLLEYSHNTNNDTKRPFNVEEISDLLQHSFDGLPVNKPRLVEGAFDPTEIFELIRLGVDIFDTSYAILMAEQGKAFRVSDEFPQENTFKTTDFTSDTYQNDLTPIVDDCTCYSCSNYTKAYLTHLFNTHELLGPMLTVIHNLSEFDRFFEMLRRFLRSDQSW</sequence>
<evidence type="ECO:0000313" key="3">
    <source>
        <dbReference type="Proteomes" id="UP000614601"/>
    </source>
</evidence>
<organism evidence="2 3">
    <name type="scientific">Bursaphelenchus okinawaensis</name>
    <dbReference type="NCBI Taxonomy" id="465554"/>
    <lineage>
        <taxon>Eukaryota</taxon>
        <taxon>Metazoa</taxon>
        <taxon>Ecdysozoa</taxon>
        <taxon>Nematoda</taxon>
        <taxon>Chromadorea</taxon>
        <taxon>Rhabditida</taxon>
        <taxon>Tylenchina</taxon>
        <taxon>Tylenchomorpha</taxon>
        <taxon>Aphelenchoidea</taxon>
        <taxon>Aphelenchoididae</taxon>
        <taxon>Bursaphelenchus</taxon>
    </lineage>
</organism>
<dbReference type="OrthoDB" id="27601at2759"/>
<accession>A0A811L8T8</accession>
<dbReference type="PANTHER" id="PTHR46064:SF1">
    <property type="entry name" value="QUEUINE TRNA-RIBOSYLTRANSFERASE ACCESSORY SUBUNIT 2"/>
    <property type="match status" value="1"/>
</dbReference>
<dbReference type="Pfam" id="PF01702">
    <property type="entry name" value="TGT"/>
    <property type="match status" value="1"/>
</dbReference>